<proteinExistence type="predicted"/>
<dbReference type="AlphaFoldDB" id="A0A6S7D0T0"/>
<sequence length="467" mass="51950">MNSINGTCLERDVIAHHLRLFGIRGAQTAQVLTAPDAEELAQVESGRVLVIVQPQESACAILGLRHKLVSCLAPRVFDGHRGLPAAARLRSLHDFFTYEGAGDVLLRDAQHGPVWLALRWGESPVVVVGTNLSGDLVRYRQGDPAQVMGDRGGELWGIAGERPVYLYASQREGEDDHCRHADYWALLLATALERHAALTREPMFPGNAPGAVVVTGDDDQAFLDKYAEQQRVLSGTPITYLLHPLTKHNRKTLRQMQRANPRVDLGIHPDALETPDEYSERLHEQVEWYRNLVGEAPESVRNHGFLNDGYWGHLPSWEREGIVFSSNLPGVGGTVLNGSLLPARMATSERLTQHWSLLTAFGDGMCSIYGWSQEEARQRILRYGQAVRDSGLPGILVFNLHPQNISEMPGLHQAVHDLIAEGFLAWNMRDCLNWALAADGQAPRQRVRRTGFARMLGGLKFWKSRGK</sequence>
<evidence type="ECO:0000313" key="1">
    <source>
        <dbReference type="EMBL" id="CAB3872719.1"/>
    </source>
</evidence>
<protein>
    <recommendedName>
        <fullName evidence="3">NodB homology domain-containing protein</fullName>
    </recommendedName>
</protein>
<evidence type="ECO:0000313" key="2">
    <source>
        <dbReference type="Proteomes" id="UP000494203"/>
    </source>
</evidence>
<dbReference type="RefSeq" id="WP_175141035.1">
    <property type="nucleotide sequence ID" value="NZ_CADIKZ010000007.1"/>
</dbReference>
<dbReference type="Gene3D" id="3.20.20.370">
    <property type="entry name" value="Glycoside hydrolase/deacetylase"/>
    <property type="match status" value="1"/>
</dbReference>
<name>A0A6S7D0T0_9BURK</name>
<organism evidence="1 2">
    <name type="scientific">Achromobacter pulmonis</name>
    <dbReference type="NCBI Taxonomy" id="1389932"/>
    <lineage>
        <taxon>Bacteria</taxon>
        <taxon>Pseudomonadati</taxon>
        <taxon>Pseudomonadota</taxon>
        <taxon>Betaproteobacteria</taxon>
        <taxon>Burkholderiales</taxon>
        <taxon>Alcaligenaceae</taxon>
        <taxon>Achromobacter</taxon>
    </lineage>
</organism>
<dbReference type="Proteomes" id="UP000494203">
    <property type="component" value="Unassembled WGS sequence"/>
</dbReference>
<reference evidence="1 2" key="1">
    <citation type="submission" date="2020-04" db="EMBL/GenBank/DDBJ databases">
        <authorList>
            <person name="De Canck E."/>
        </authorList>
    </citation>
    <scope>NUCLEOTIDE SEQUENCE [LARGE SCALE GENOMIC DNA]</scope>
    <source>
        <strain evidence="1 2">LMG 26788</strain>
    </source>
</reference>
<dbReference type="EMBL" id="CADIKZ010000007">
    <property type="protein sequence ID" value="CAB3872719.1"/>
    <property type="molecule type" value="Genomic_DNA"/>
</dbReference>
<evidence type="ECO:0008006" key="3">
    <source>
        <dbReference type="Google" id="ProtNLM"/>
    </source>
</evidence>
<gene>
    <name evidence="1" type="ORF">LMG26788_02862</name>
</gene>
<accession>A0A6S7D0T0</accession>
<keyword evidence="2" id="KW-1185">Reference proteome</keyword>